<dbReference type="PANTHER" id="PTHR18866:SF33">
    <property type="entry name" value="METHYLCROTONOYL-COA CARBOXYLASE SUBUNIT ALPHA, MITOCHONDRIAL-RELATED"/>
    <property type="match status" value="1"/>
</dbReference>
<dbReference type="InterPro" id="IPR005481">
    <property type="entry name" value="BC-like_N"/>
</dbReference>
<evidence type="ECO:0000256" key="7">
    <source>
        <dbReference type="PROSITE-ProRule" id="PRU00409"/>
    </source>
</evidence>
<dbReference type="InterPro" id="IPR050856">
    <property type="entry name" value="Biotin_carboxylase_complex"/>
</dbReference>
<evidence type="ECO:0000256" key="1">
    <source>
        <dbReference type="ARBA" id="ARBA00022598"/>
    </source>
</evidence>
<dbReference type="NCBIfam" id="TIGR00514">
    <property type="entry name" value="accC"/>
    <property type="match status" value="1"/>
</dbReference>
<dbReference type="EMBL" id="JAIXNE010000002">
    <property type="protein sequence ID" value="MCA6074589.1"/>
    <property type="molecule type" value="Genomic_DNA"/>
</dbReference>
<evidence type="ECO:0000256" key="3">
    <source>
        <dbReference type="ARBA" id="ARBA00022741"/>
    </source>
</evidence>
<dbReference type="SUPFAM" id="SSF56059">
    <property type="entry name" value="Glutathione synthetase ATP-binding domain-like"/>
    <property type="match status" value="1"/>
</dbReference>
<sequence>MIKIKKILVANRGEIALRIIRSAKEMGIKTVAIYSSADRNALHVRNADEAVWVGEAASSASYLQMDRIIDVCKSLQVDAIHPGYGFLSENAVFAEKVEKAGIIFIGPTPDAIRVMGDKLASKAAVADYNVPLIPGTDGAIGDIDEARKISGQIGYPVLIKASAGGGGKGMRVVENEEEFESQMNRAVSEAKSAFGDGRVFIEKFITSPRHIEFQILGDSHGNIIHVFERECSVQRRHQKVVEEAPSSVLTPELRKRMGDAAIGVAKACKYRGAGTVEFIVDEKLDFYFLEMNTRLQVEHPVTELITGLDLVKEQIRIAEGNPLPFAQDDLKIHGHAIELRVYAEDPANNFLPDTGTLNTYVRPQGPGIRVDDGFEQGMTIPIHYDPMIAKLAVHADSREEAINRMIRAIDEYLISGVQTTLSFGRFVMEHEAFRSGKFDTKFVERYFTPDVLDGVPDAEMEEIAAALTAKIYGNGAKSSAAESKVTSTSGNWKKRARFPGN</sequence>
<dbReference type="PROSITE" id="PS00867">
    <property type="entry name" value="CPSASE_2"/>
    <property type="match status" value="1"/>
</dbReference>
<dbReference type="Pfam" id="PF00289">
    <property type="entry name" value="Biotin_carb_N"/>
    <property type="match status" value="1"/>
</dbReference>
<name>A0A9X1L0F2_9BACT</name>
<evidence type="ECO:0000256" key="5">
    <source>
        <dbReference type="ARBA" id="ARBA00022842"/>
    </source>
</evidence>
<reference evidence="11" key="1">
    <citation type="submission" date="2021-09" db="EMBL/GenBank/DDBJ databases">
        <title>Fulvivirga sp. isolated from coastal sediment.</title>
        <authorList>
            <person name="Yu H."/>
        </authorList>
    </citation>
    <scope>NUCLEOTIDE SEQUENCE</scope>
    <source>
        <strain evidence="11">1062</strain>
    </source>
</reference>
<keyword evidence="5" id="KW-0460">Magnesium</keyword>
<dbReference type="Gene3D" id="3.30.470.20">
    <property type="entry name" value="ATP-grasp fold, B domain"/>
    <property type="match status" value="1"/>
</dbReference>
<dbReference type="InterPro" id="IPR004549">
    <property type="entry name" value="Acetyl_CoA_COase_biotin_COase"/>
</dbReference>
<feature type="domain" description="Biotin carboxylation" evidence="9">
    <location>
        <begin position="3"/>
        <end position="448"/>
    </location>
</feature>
<keyword evidence="4 7" id="KW-0067">ATP-binding</keyword>
<dbReference type="PROSITE" id="PS00866">
    <property type="entry name" value="CPSASE_1"/>
    <property type="match status" value="1"/>
</dbReference>
<dbReference type="InterPro" id="IPR011764">
    <property type="entry name" value="Biotin_carboxylation_dom"/>
</dbReference>
<dbReference type="InterPro" id="IPR011054">
    <property type="entry name" value="Rudment_hybrid_motif"/>
</dbReference>
<dbReference type="PROSITE" id="PS50979">
    <property type="entry name" value="BC"/>
    <property type="match status" value="1"/>
</dbReference>
<keyword evidence="13" id="KW-1185">Reference proteome</keyword>
<feature type="domain" description="ATP-grasp" evidence="8">
    <location>
        <begin position="122"/>
        <end position="319"/>
    </location>
</feature>
<dbReference type="SUPFAM" id="SSF52440">
    <property type="entry name" value="PreATP-grasp domain"/>
    <property type="match status" value="1"/>
</dbReference>
<keyword evidence="6" id="KW-0092">Biotin</keyword>
<dbReference type="Pfam" id="PF02786">
    <property type="entry name" value="CPSase_L_D2"/>
    <property type="match status" value="1"/>
</dbReference>
<dbReference type="InterPro" id="IPR005479">
    <property type="entry name" value="CPAse_ATP-bd"/>
</dbReference>
<dbReference type="InterPro" id="IPR011761">
    <property type="entry name" value="ATP-grasp"/>
</dbReference>
<dbReference type="GO" id="GO:0046872">
    <property type="term" value="F:metal ion binding"/>
    <property type="evidence" value="ECO:0007669"/>
    <property type="project" value="UniProtKB-KW"/>
</dbReference>
<evidence type="ECO:0000313" key="11">
    <source>
        <dbReference type="EMBL" id="MCA6075766.1"/>
    </source>
</evidence>
<keyword evidence="1 11" id="KW-0436">Ligase</keyword>
<evidence type="ECO:0000256" key="4">
    <source>
        <dbReference type="ARBA" id="ARBA00022840"/>
    </source>
</evidence>
<dbReference type="SUPFAM" id="SSF51246">
    <property type="entry name" value="Rudiment single hybrid motif"/>
    <property type="match status" value="1"/>
</dbReference>
<dbReference type="GO" id="GO:0004075">
    <property type="term" value="F:biotin carboxylase activity"/>
    <property type="evidence" value="ECO:0007669"/>
    <property type="project" value="UniProtKB-EC"/>
</dbReference>
<dbReference type="FunFam" id="3.30.1490.20:FF:000018">
    <property type="entry name" value="Biotin carboxylase"/>
    <property type="match status" value="1"/>
</dbReference>
<dbReference type="PROSITE" id="PS50975">
    <property type="entry name" value="ATP_GRASP"/>
    <property type="match status" value="1"/>
</dbReference>
<dbReference type="InterPro" id="IPR016185">
    <property type="entry name" value="PreATP-grasp_dom_sf"/>
</dbReference>
<keyword evidence="3 7" id="KW-0547">Nucleotide-binding</keyword>
<protein>
    <submittedName>
        <fullName evidence="11">Acetyl-CoA carboxylase biotin carboxylase subunit</fullName>
        <ecNumber evidence="11">6.3.4.14</ecNumber>
    </submittedName>
</protein>
<dbReference type="Proteomes" id="UP001139409">
    <property type="component" value="Unassembled WGS sequence"/>
</dbReference>
<evidence type="ECO:0000256" key="2">
    <source>
        <dbReference type="ARBA" id="ARBA00022723"/>
    </source>
</evidence>
<dbReference type="PANTHER" id="PTHR18866">
    <property type="entry name" value="CARBOXYLASE:PYRUVATE/ACETYL-COA/PROPIONYL-COA CARBOXYLASE"/>
    <property type="match status" value="1"/>
</dbReference>
<evidence type="ECO:0000256" key="6">
    <source>
        <dbReference type="ARBA" id="ARBA00023267"/>
    </source>
</evidence>
<dbReference type="EMBL" id="JAIXNE010000004">
    <property type="protein sequence ID" value="MCA6076894.1"/>
    <property type="molecule type" value="Genomic_DNA"/>
</dbReference>
<comment type="caution">
    <text evidence="11">The sequence shown here is derived from an EMBL/GenBank/DDBJ whole genome shotgun (WGS) entry which is preliminary data.</text>
</comment>
<dbReference type="EMBL" id="JAIXNE010000003">
    <property type="protein sequence ID" value="MCA6075766.1"/>
    <property type="molecule type" value="Genomic_DNA"/>
</dbReference>
<evidence type="ECO:0000259" key="8">
    <source>
        <dbReference type="PROSITE" id="PS50975"/>
    </source>
</evidence>
<gene>
    <name evidence="11" type="primary">accC</name>
    <name evidence="10" type="ORF">LDX50_06895</name>
    <name evidence="11" type="ORF">LDX50_12865</name>
    <name evidence="12" type="ORF">LDX50_18585</name>
</gene>
<evidence type="ECO:0000259" key="9">
    <source>
        <dbReference type="PROSITE" id="PS50979"/>
    </source>
</evidence>
<evidence type="ECO:0000313" key="13">
    <source>
        <dbReference type="Proteomes" id="UP001139409"/>
    </source>
</evidence>
<dbReference type="AlphaFoldDB" id="A0A9X1L0F2"/>
<organism evidence="11 13">
    <name type="scientific">Fulvivirga sedimenti</name>
    <dbReference type="NCBI Taxonomy" id="2879465"/>
    <lineage>
        <taxon>Bacteria</taxon>
        <taxon>Pseudomonadati</taxon>
        <taxon>Bacteroidota</taxon>
        <taxon>Cytophagia</taxon>
        <taxon>Cytophagales</taxon>
        <taxon>Fulvivirgaceae</taxon>
        <taxon>Fulvivirga</taxon>
    </lineage>
</organism>
<evidence type="ECO:0000313" key="12">
    <source>
        <dbReference type="EMBL" id="MCA6076894.1"/>
    </source>
</evidence>
<dbReference type="NCBIfam" id="NF006367">
    <property type="entry name" value="PRK08591.1"/>
    <property type="match status" value="1"/>
</dbReference>
<dbReference type="FunFam" id="3.40.50.20:FF:000010">
    <property type="entry name" value="Propionyl-CoA carboxylase subunit alpha"/>
    <property type="match status" value="1"/>
</dbReference>
<evidence type="ECO:0000313" key="10">
    <source>
        <dbReference type="EMBL" id="MCA6074589.1"/>
    </source>
</evidence>
<dbReference type="FunFam" id="3.30.470.20:FF:000028">
    <property type="entry name" value="Methylcrotonoyl-CoA carboxylase subunit alpha, mitochondrial"/>
    <property type="match status" value="1"/>
</dbReference>
<dbReference type="InterPro" id="IPR005482">
    <property type="entry name" value="Biotin_COase_C"/>
</dbReference>
<dbReference type="Pfam" id="PF02785">
    <property type="entry name" value="Biotin_carb_C"/>
    <property type="match status" value="1"/>
</dbReference>
<dbReference type="RefSeq" id="WP_225697703.1">
    <property type="nucleotide sequence ID" value="NZ_JAIXNE010000002.1"/>
</dbReference>
<proteinExistence type="predicted"/>
<keyword evidence="2" id="KW-0479">Metal-binding</keyword>
<dbReference type="SMART" id="SM00878">
    <property type="entry name" value="Biotin_carb_C"/>
    <property type="match status" value="1"/>
</dbReference>
<accession>A0A9X1L0F2</accession>
<dbReference type="GO" id="GO:0005524">
    <property type="term" value="F:ATP binding"/>
    <property type="evidence" value="ECO:0007669"/>
    <property type="project" value="UniProtKB-UniRule"/>
</dbReference>
<dbReference type="EC" id="6.3.4.14" evidence="11"/>